<keyword evidence="2" id="KW-1133">Transmembrane helix</keyword>
<feature type="compositionally biased region" description="Polar residues" evidence="1">
    <location>
        <begin position="174"/>
        <end position="183"/>
    </location>
</feature>
<feature type="compositionally biased region" description="Polar residues" evidence="1">
    <location>
        <begin position="235"/>
        <end position="246"/>
    </location>
</feature>
<feature type="compositionally biased region" description="Basic and acidic residues" evidence="1">
    <location>
        <begin position="259"/>
        <end position="290"/>
    </location>
</feature>
<reference evidence="7" key="1">
    <citation type="submission" date="2016-11" db="UniProtKB">
        <authorList>
            <consortium name="WormBaseParasite"/>
        </authorList>
    </citation>
    <scope>IDENTIFICATION</scope>
</reference>
<dbReference type="EMBL" id="CAJFDI010000006">
    <property type="protein sequence ID" value="CAD5233655.1"/>
    <property type="molecule type" value="Genomic_DNA"/>
</dbReference>
<dbReference type="WBParaSite" id="BXY_0091400.1">
    <property type="protein sequence ID" value="BXY_0091400.1"/>
    <property type="gene ID" value="BXY_0091400"/>
</dbReference>
<dbReference type="Proteomes" id="UP000659654">
    <property type="component" value="Unassembled WGS sequence"/>
</dbReference>
<sequence length="319" mass="36293">MPDQRKFEDGKQLYDQIMFNRKKVRNQLEFAKIKAERTINGAWVDKWYDRNYNYVFVVPFVCGAMLSALVLELIIVALSFTVYPIIYIKTREDKENLEIRAIYQLIIKQEGQKAPRLSPQKVHDKIVQHVAHDVAEAAKKSKEEKQQAEEVKDFQKFKTNKPQKIPAPKKDPSTRSTNLSGSVSKMLADRPYKEKSTQNTLDGTAGTVADTSKKAVPSSFNEKEEGTQEIETESWKTAETSKSPLKTQDTETEAQTQTHELDVTVRSEYKPEDTTSKFDQSDLLSKDEAKSAMTTPDNNETEGNTEKKAENGKDEKSAK</sequence>
<gene>
    <name evidence="3" type="ORF">BXYJ_LOCUS13746</name>
</gene>
<evidence type="ECO:0000256" key="2">
    <source>
        <dbReference type="SAM" id="Phobius"/>
    </source>
</evidence>
<feature type="region of interest" description="Disordered" evidence="1">
    <location>
        <begin position="137"/>
        <end position="319"/>
    </location>
</feature>
<dbReference type="Proteomes" id="UP000095284">
    <property type="component" value="Unplaced"/>
</dbReference>
<feature type="compositionally biased region" description="Basic and acidic residues" evidence="1">
    <location>
        <begin position="187"/>
        <end position="196"/>
    </location>
</feature>
<proteinExistence type="predicted"/>
<feature type="compositionally biased region" description="Basic and acidic residues" evidence="1">
    <location>
        <begin position="304"/>
        <end position="319"/>
    </location>
</feature>
<keyword evidence="2" id="KW-0472">Membrane</keyword>
<reference evidence="4" key="2">
    <citation type="submission" date="2020-08" db="EMBL/GenBank/DDBJ databases">
        <authorList>
            <person name="Kikuchi T."/>
        </authorList>
    </citation>
    <scope>NUCLEOTIDE SEQUENCE</scope>
    <source>
        <strain evidence="3">Ka4C1</strain>
    </source>
</reference>
<evidence type="ECO:0000256" key="1">
    <source>
        <dbReference type="SAM" id="MobiDB-lite"/>
    </source>
</evidence>
<keyword evidence="6" id="KW-1185">Reference proteome</keyword>
<evidence type="ECO:0000313" key="6">
    <source>
        <dbReference type="Proteomes" id="UP000659654"/>
    </source>
</evidence>
<evidence type="ECO:0000313" key="5">
    <source>
        <dbReference type="Proteomes" id="UP000095284"/>
    </source>
</evidence>
<evidence type="ECO:0000313" key="7">
    <source>
        <dbReference type="WBParaSite" id="BXY_0091400.1"/>
    </source>
</evidence>
<evidence type="ECO:0000313" key="3">
    <source>
        <dbReference type="EMBL" id="CAD5233655.1"/>
    </source>
</evidence>
<feature type="transmembrane region" description="Helical" evidence="2">
    <location>
        <begin position="54"/>
        <end position="86"/>
    </location>
</feature>
<feature type="compositionally biased region" description="Polar residues" evidence="1">
    <location>
        <begin position="292"/>
        <end position="302"/>
    </location>
</feature>
<evidence type="ECO:0000313" key="4">
    <source>
        <dbReference type="EMBL" id="CAG9128963.1"/>
    </source>
</evidence>
<organism evidence="5 7">
    <name type="scientific">Bursaphelenchus xylophilus</name>
    <name type="common">Pinewood nematode worm</name>
    <name type="synonym">Aphelenchoides xylophilus</name>
    <dbReference type="NCBI Taxonomy" id="6326"/>
    <lineage>
        <taxon>Eukaryota</taxon>
        <taxon>Metazoa</taxon>
        <taxon>Ecdysozoa</taxon>
        <taxon>Nematoda</taxon>
        <taxon>Chromadorea</taxon>
        <taxon>Rhabditida</taxon>
        <taxon>Tylenchina</taxon>
        <taxon>Tylenchomorpha</taxon>
        <taxon>Aphelenchoidea</taxon>
        <taxon>Aphelenchoididae</taxon>
        <taxon>Bursaphelenchus</taxon>
    </lineage>
</organism>
<protein>
    <submittedName>
        <fullName evidence="3">(pine wood nematode) hypothetical protein</fullName>
    </submittedName>
</protein>
<name>A0A1I7RJN2_BURXY</name>
<feature type="compositionally biased region" description="Basic and acidic residues" evidence="1">
    <location>
        <begin position="137"/>
        <end position="156"/>
    </location>
</feature>
<dbReference type="Proteomes" id="UP000582659">
    <property type="component" value="Unassembled WGS sequence"/>
</dbReference>
<keyword evidence="2" id="KW-0812">Transmembrane</keyword>
<dbReference type="EMBL" id="CAJFCV020000006">
    <property type="protein sequence ID" value="CAG9128963.1"/>
    <property type="molecule type" value="Genomic_DNA"/>
</dbReference>
<dbReference type="AlphaFoldDB" id="A0A1I7RJN2"/>
<accession>A0A1I7RJN2</accession>